<evidence type="ECO:0000256" key="2">
    <source>
        <dbReference type="SAM" id="Phobius"/>
    </source>
</evidence>
<feature type="region of interest" description="Disordered" evidence="1">
    <location>
        <begin position="128"/>
        <end position="149"/>
    </location>
</feature>
<protein>
    <submittedName>
        <fullName evidence="3">Uncharacterized protein</fullName>
    </submittedName>
</protein>
<feature type="transmembrane region" description="Helical" evidence="2">
    <location>
        <begin position="314"/>
        <end position="336"/>
    </location>
</feature>
<evidence type="ECO:0000313" key="3">
    <source>
        <dbReference type="EMBL" id="GJT31754.1"/>
    </source>
</evidence>
<gene>
    <name evidence="3" type="ORF">Tco_0922173</name>
</gene>
<keyword evidence="2" id="KW-0472">Membrane</keyword>
<feature type="compositionally biased region" description="Acidic residues" evidence="1">
    <location>
        <begin position="129"/>
        <end position="141"/>
    </location>
</feature>
<dbReference type="Proteomes" id="UP001151760">
    <property type="component" value="Unassembled WGS sequence"/>
</dbReference>
<evidence type="ECO:0000256" key="1">
    <source>
        <dbReference type="SAM" id="MobiDB-lite"/>
    </source>
</evidence>
<keyword evidence="2" id="KW-0812">Transmembrane</keyword>
<accession>A0ABQ5D3T6</accession>
<organism evidence="3 4">
    <name type="scientific">Tanacetum coccineum</name>
    <dbReference type="NCBI Taxonomy" id="301880"/>
    <lineage>
        <taxon>Eukaryota</taxon>
        <taxon>Viridiplantae</taxon>
        <taxon>Streptophyta</taxon>
        <taxon>Embryophyta</taxon>
        <taxon>Tracheophyta</taxon>
        <taxon>Spermatophyta</taxon>
        <taxon>Magnoliopsida</taxon>
        <taxon>eudicotyledons</taxon>
        <taxon>Gunneridae</taxon>
        <taxon>Pentapetalae</taxon>
        <taxon>asterids</taxon>
        <taxon>campanulids</taxon>
        <taxon>Asterales</taxon>
        <taxon>Asteraceae</taxon>
        <taxon>Asteroideae</taxon>
        <taxon>Anthemideae</taxon>
        <taxon>Anthemidinae</taxon>
        <taxon>Tanacetum</taxon>
    </lineage>
</organism>
<reference evidence="3" key="1">
    <citation type="journal article" date="2022" name="Int. J. Mol. Sci.">
        <title>Draft Genome of Tanacetum Coccineum: Genomic Comparison of Closely Related Tanacetum-Family Plants.</title>
        <authorList>
            <person name="Yamashiro T."/>
            <person name="Shiraishi A."/>
            <person name="Nakayama K."/>
            <person name="Satake H."/>
        </authorList>
    </citation>
    <scope>NUCLEOTIDE SEQUENCE</scope>
</reference>
<reference evidence="3" key="2">
    <citation type="submission" date="2022-01" db="EMBL/GenBank/DDBJ databases">
        <authorList>
            <person name="Yamashiro T."/>
            <person name="Shiraishi A."/>
            <person name="Satake H."/>
            <person name="Nakayama K."/>
        </authorList>
    </citation>
    <scope>NUCLEOTIDE SEQUENCE</scope>
</reference>
<comment type="caution">
    <text evidence="3">The sequence shown here is derived from an EMBL/GenBank/DDBJ whole genome shotgun (WGS) entry which is preliminary data.</text>
</comment>
<keyword evidence="4" id="KW-1185">Reference proteome</keyword>
<name>A0ABQ5D3T6_9ASTR</name>
<sequence length="392" mass="44142">MEQMTTLRDLVDQVIQKKEEEKRIAEEQAAKDRSWKIPICYDDDEDNTIAITPVLPIEEPDNSLSMGDEHLDTIPETESDEFIKSSVENLIPIPSESEGIPDKMCDVPLGNNPTPLNALNEHYEIVVNSDDDNSSSDDDSPYGENIDYVDASPPDVEIVSLEVVEIVDPEDIEIKDDILREKLLNVNLLIAKIDALRDDPTPSFDVVTKSTSTFSNLFSEETNTFDNSIPKSETFRFNLEEISSGSSATRSDLSLPDYKAFNIDNDHFKEKSSGSTTTHIEPDPGDLASINPGIHENVSMNNVNIPLEDDQSSLFAYVVWIFLASLTYPVIPLYLLSTRNEDTIFDLGISIYHSFMTDVSHWSRTFMKFNVYPNRLNESLMMILSSTCFPMD</sequence>
<evidence type="ECO:0000313" key="4">
    <source>
        <dbReference type="Proteomes" id="UP001151760"/>
    </source>
</evidence>
<keyword evidence="2" id="KW-1133">Transmembrane helix</keyword>
<dbReference type="EMBL" id="BQNB010014733">
    <property type="protein sequence ID" value="GJT31754.1"/>
    <property type="molecule type" value="Genomic_DNA"/>
</dbReference>
<proteinExistence type="predicted"/>